<organism evidence="1 2">
    <name type="scientific">Puniceibacterium sediminis</name>
    <dbReference type="NCBI Taxonomy" id="1608407"/>
    <lineage>
        <taxon>Bacteria</taxon>
        <taxon>Pseudomonadati</taxon>
        <taxon>Pseudomonadota</taxon>
        <taxon>Alphaproteobacteria</taxon>
        <taxon>Rhodobacterales</taxon>
        <taxon>Paracoccaceae</taxon>
        <taxon>Puniceibacterium</taxon>
    </lineage>
</organism>
<reference evidence="1 2" key="1">
    <citation type="submission" date="2017-06" db="EMBL/GenBank/DDBJ databases">
        <authorList>
            <person name="Kim H.J."/>
            <person name="Triplett B.A."/>
        </authorList>
    </citation>
    <scope>NUCLEOTIDE SEQUENCE [LARGE SCALE GENOMIC DNA]</scope>
    <source>
        <strain evidence="1 2">DSM 29052</strain>
    </source>
</reference>
<evidence type="ECO:0000313" key="2">
    <source>
        <dbReference type="Proteomes" id="UP000198417"/>
    </source>
</evidence>
<evidence type="ECO:0008006" key="3">
    <source>
        <dbReference type="Google" id="ProtNLM"/>
    </source>
</evidence>
<proteinExistence type="predicted"/>
<accession>A0A238Z457</accession>
<protein>
    <recommendedName>
        <fullName evidence="3">DUF1579 domain-containing protein</fullName>
    </recommendedName>
</protein>
<dbReference type="RefSeq" id="WP_089273235.1">
    <property type="nucleotide sequence ID" value="NZ_FZNN01000023.1"/>
</dbReference>
<dbReference type="Proteomes" id="UP000198417">
    <property type="component" value="Unassembled WGS sequence"/>
</dbReference>
<sequence>MQSATQAFEKLKSLTGTWRGSSPYGKDIRLTYEVTGNDSALIERYRHYWHGKLMDEEMVTLYHLSGEDLVLTHYCTLGNQPKMRAMLDVADDVIFEYVGASNLTHPDALKMTGVAFHFIDEDRITQTWKWDGEKKYVRPENRSDDFDDIPDSGEGVDTFTLTRVRE</sequence>
<dbReference type="AlphaFoldDB" id="A0A238Z457"/>
<evidence type="ECO:0000313" key="1">
    <source>
        <dbReference type="EMBL" id="SNR77673.1"/>
    </source>
</evidence>
<dbReference type="OrthoDB" id="129271at2"/>
<name>A0A238Z457_9RHOB</name>
<gene>
    <name evidence="1" type="ORF">SAMN06265370_1237</name>
</gene>
<dbReference type="EMBL" id="FZNN01000023">
    <property type="protein sequence ID" value="SNR77673.1"/>
    <property type="molecule type" value="Genomic_DNA"/>
</dbReference>
<keyword evidence="2" id="KW-1185">Reference proteome</keyword>